<evidence type="ECO:0000256" key="2">
    <source>
        <dbReference type="ARBA" id="ARBA00009923"/>
    </source>
</evidence>
<dbReference type="PIRSF" id="PIRSF038921">
    <property type="entry name" value="P14a"/>
    <property type="match status" value="1"/>
</dbReference>
<feature type="signal peptide" evidence="5">
    <location>
        <begin position="1"/>
        <end position="19"/>
    </location>
</feature>
<dbReference type="PANTHER" id="PTHR10334">
    <property type="entry name" value="CYSTEINE-RICH SECRETORY PROTEIN-RELATED"/>
    <property type="match status" value="1"/>
</dbReference>
<dbReference type="SMART" id="SM00198">
    <property type="entry name" value="SCP"/>
    <property type="match status" value="1"/>
</dbReference>
<dbReference type="Proteomes" id="UP000594454">
    <property type="component" value="Chromosome 5"/>
</dbReference>
<feature type="chain" id="PRO_5030604606" description="SCP domain-containing protein" evidence="5">
    <location>
        <begin position="20"/>
        <end position="255"/>
    </location>
</feature>
<protein>
    <recommendedName>
        <fullName evidence="6">SCP domain-containing protein</fullName>
    </recommendedName>
</protein>
<dbReference type="InterPro" id="IPR001283">
    <property type="entry name" value="CRISP-related"/>
</dbReference>
<feature type="domain" description="SCP" evidence="6">
    <location>
        <begin position="59"/>
        <end position="217"/>
    </location>
</feature>
<dbReference type="AlphaFoldDB" id="A0A7R8V2X7"/>
<dbReference type="InterPro" id="IPR034763">
    <property type="entry name" value="P14a_insect"/>
</dbReference>
<organism evidence="7 8">
    <name type="scientific">Hermetia illucens</name>
    <name type="common">Black soldier fly</name>
    <dbReference type="NCBI Taxonomy" id="343691"/>
    <lineage>
        <taxon>Eukaryota</taxon>
        <taxon>Metazoa</taxon>
        <taxon>Ecdysozoa</taxon>
        <taxon>Arthropoda</taxon>
        <taxon>Hexapoda</taxon>
        <taxon>Insecta</taxon>
        <taxon>Pterygota</taxon>
        <taxon>Neoptera</taxon>
        <taxon>Endopterygota</taxon>
        <taxon>Diptera</taxon>
        <taxon>Brachycera</taxon>
        <taxon>Stratiomyomorpha</taxon>
        <taxon>Stratiomyidae</taxon>
        <taxon>Hermetiinae</taxon>
        <taxon>Hermetia</taxon>
    </lineage>
</organism>
<keyword evidence="4 5" id="KW-0732">Signal</keyword>
<evidence type="ECO:0000256" key="4">
    <source>
        <dbReference type="ARBA" id="ARBA00022729"/>
    </source>
</evidence>
<evidence type="ECO:0000259" key="6">
    <source>
        <dbReference type="SMART" id="SM00198"/>
    </source>
</evidence>
<evidence type="ECO:0000313" key="7">
    <source>
        <dbReference type="EMBL" id="CAD7091192.1"/>
    </source>
</evidence>
<dbReference type="OMA" id="PAMRMAT"/>
<comment type="similarity">
    <text evidence="2">Belongs to the CRISP family.</text>
</comment>
<dbReference type="CDD" id="cd05380">
    <property type="entry name" value="CAP_euk"/>
    <property type="match status" value="1"/>
</dbReference>
<dbReference type="EMBL" id="LR899013">
    <property type="protein sequence ID" value="CAD7091192.1"/>
    <property type="molecule type" value="Genomic_DNA"/>
</dbReference>
<evidence type="ECO:0000256" key="1">
    <source>
        <dbReference type="ARBA" id="ARBA00004613"/>
    </source>
</evidence>
<evidence type="ECO:0000256" key="3">
    <source>
        <dbReference type="ARBA" id="ARBA00022525"/>
    </source>
</evidence>
<sequence length="255" mass="28792">MKTSTFCVVLCLSVIQSFAQRSDYCKPTLCQSGRHIGCGNKNQYALTCPKDAKIVNRENYKNVFVNEHNRVRNIIATGNLVGYYPAMRMATVTWDNELARLAEMLVKTCISSYDECRNTDRFSAVGQNIASTTIIGSYSVAKLIEDTVDKWFKEHSIINRSYVSTYKMDDNFNTSRHFAQLALSRATRVGCAIIEFTDGTRTRVNVVCNYSARPMHNQALYTEGCSVAQCLQGHNTNFQGLCTQSELIDPNNYIY</sequence>
<evidence type="ECO:0000256" key="5">
    <source>
        <dbReference type="SAM" id="SignalP"/>
    </source>
</evidence>
<dbReference type="SUPFAM" id="SSF55797">
    <property type="entry name" value="PR-1-like"/>
    <property type="match status" value="1"/>
</dbReference>
<accession>A0A7R8V2X7</accession>
<proteinExistence type="inferred from homology"/>
<dbReference type="InterPro" id="IPR035940">
    <property type="entry name" value="CAP_sf"/>
</dbReference>
<name>A0A7R8V2X7_HERIL</name>
<dbReference type="Pfam" id="PF00188">
    <property type="entry name" value="CAP"/>
    <property type="match status" value="1"/>
</dbReference>
<comment type="subcellular location">
    <subcellularLocation>
        <location evidence="1">Secreted</location>
    </subcellularLocation>
</comment>
<dbReference type="InParanoid" id="A0A7R8V2X7"/>
<dbReference type="Gene3D" id="3.40.33.10">
    <property type="entry name" value="CAP"/>
    <property type="match status" value="1"/>
</dbReference>
<evidence type="ECO:0000313" key="8">
    <source>
        <dbReference type="Proteomes" id="UP000594454"/>
    </source>
</evidence>
<dbReference type="InterPro" id="IPR014044">
    <property type="entry name" value="CAP_dom"/>
</dbReference>
<dbReference type="GO" id="GO:0005576">
    <property type="term" value="C:extracellular region"/>
    <property type="evidence" value="ECO:0007669"/>
    <property type="project" value="UniProtKB-SubCell"/>
</dbReference>
<gene>
    <name evidence="7" type="ORF">HERILL_LOCUS13619</name>
</gene>
<dbReference type="OrthoDB" id="414826at2759"/>
<keyword evidence="8" id="KW-1185">Reference proteome</keyword>
<keyword evidence="3" id="KW-0964">Secreted</keyword>
<reference evidence="7 8" key="1">
    <citation type="submission" date="2020-11" db="EMBL/GenBank/DDBJ databases">
        <authorList>
            <person name="Wallbank WR R."/>
            <person name="Pardo Diaz C."/>
            <person name="Kozak K."/>
            <person name="Martin S."/>
            <person name="Jiggins C."/>
            <person name="Moest M."/>
            <person name="Warren A I."/>
            <person name="Generalovic N T."/>
            <person name="Byers J.R.P. K."/>
            <person name="Montejo-Kovacevich G."/>
            <person name="Yen C E."/>
        </authorList>
    </citation>
    <scope>NUCLEOTIDE SEQUENCE [LARGE SCALE GENOMIC DNA]</scope>
</reference>